<keyword evidence="2" id="KW-1185">Reference proteome</keyword>
<name>A0A1A7BYR1_9BURK</name>
<dbReference type="PATRIC" id="fig|1747903.4.peg.1150"/>
<comment type="caution">
    <text evidence="1">The sequence shown here is derived from an EMBL/GenBank/DDBJ whole genome shotgun (WGS) entry which is preliminary data.</text>
</comment>
<dbReference type="EMBL" id="LOCQ01000060">
    <property type="protein sequence ID" value="OBV37625.1"/>
    <property type="molecule type" value="Genomic_DNA"/>
</dbReference>
<evidence type="ECO:0000313" key="2">
    <source>
        <dbReference type="Proteomes" id="UP000092713"/>
    </source>
</evidence>
<dbReference type="AlphaFoldDB" id="A0A1A7BYR1"/>
<proteinExistence type="predicted"/>
<sequence length="179" mass="20027">MPFFRLYNYALLKKGTMDDFNCEDLPHIRVLAGENENGPVYESLPARQIDDDVYELLASPGLTLNLARGDIVSIRDATAPAEVLKRGGNFCIQIYADQVADEAVAKLEREVQQQLGGTLDGQFEGNLTFSVPGRHGIYNVNGPFDAFREATGVEWYFANIYANLDDDDDETLLDWWLTA</sequence>
<dbReference type="STRING" id="1747903.ASR47_1003288"/>
<evidence type="ECO:0000313" key="1">
    <source>
        <dbReference type="EMBL" id="OBV37625.1"/>
    </source>
</evidence>
<protein>
    <recommendedName>
        <fullName evidence="3">DUF4265 domain-containing protein</fullName>
    </recommendedName>
</protein>
<organism evidence="1 2">
    <name type="scientific">Janthinobacterium psychrotolerans</name>
    <dbReference type="NCBI Taxonomy" id="1747903"/>
    <lineage>
        <taxon>Bacteria</taxon>
        <taxon>Pseudomonadati</taxon>
        <taxon>Pseudomonadota</taxon>
        <taxon>Betaproteobacteria</taxon>
        <taxon>Burkholderiales</taxon>
        <taxon>Oxalobacteraceae</taxon>
        <taxon>Janthinobacterium</taxon>
    </lineage>
</organism>
<dbReference type="Pfam" id="PF14085">
    <property type="entry name" value="DUF4265"/>
    <property type="match status" value="1"/>
</dbReference>
<reference evidence="1 2" key="1">
    <citation type="submission" date="2016-04" db="EMBL/GenBank/DDBJ databases">
        <title>Draft genome sequence of Janthinobacterium psychrotolerans sp. nov., isolated from freshwater sediments in Denmark.</title>
        <authorList>
            <person name="Gong X."/>
            <person name="Skrivergaard S."/>
            <person name="Korsgaard B.S."/>
            <person name="Schreiber L."/>
            <person name="Marshall I.P."/>
            <person name="Finster K."/>
            <person name="Schramm A."/>
        </authorList>
    </citation>
    <scope>NUCLEOTIDE SEQUENCE [LARGE SCALE GENOMIC DNA]</scope>
    <source>
        <strain evidence="1 2">S3-2</strain>
    </source>
</reference>
<dbReference type="Proteomes" id="UP000092713">
    <property type="component" value="Unassembled WGS sequence"/>
</dbReference>
<evidence type="ECO:0008006" key="3">
    <source>
        <dbReference type="Google" id="ProtNLM"/>
    </source>
</evidence>
<accession>A0A1A7BYR1</accession>
<dbReference type="InterPro" id="IPR025361">
    <property type="entry name" value="DUF4265"/>
</dbReference>
<gene>
    <name evidence="1" type="ORF">ASR47_1003288</name>
</gene>